<evidence type="ECO:0008006" key="2">
    <source>
        <dbReference type="Google" id="ProtNLM"/>
    </source>
</evidence>
<evidence type="ECO:0000313" key="1">
    <source>
        <dbReference type="EMBL" id="KKL45075.1"/>
    </source>
</evidence>
<name>A0A0F9EJI9_9ZZZZ</name>
<dbReference type="AlphaFoldDB" id="A0A0F9EJI9"/>
<organism evidence="1">
    <name type="scientific">marine sediment metagenome</name>
    <dbReference type="NCBI Taxonomy" id="412755"/>
    <lineage>
        <taxon>unclassified sequences</taxon>
        <taxon>metagenomes</taxon>
        <taxon>ecological metagenomes</taxon>
    </lineage>
</organism>
<protein>
    <recommendedName>
        <fullName evidence="2">Calcineurin-like phosphoesterase domain-containing protein</fullName>
    </recommendedName>
</protein>
<dbReference type="Gene3D" id="3.60.21.10">
    <property type="match status" value="1"/>
</dbReference>
<gene>
    <name evidence="1" type="ORF">LCGC14_2359320</name>
</gene>
<dbReference type="SUPFAM" id="SSF56300">
    <property type="entry name" value="Metallo-dependent phosphatases"/>
    <property type="match status" value="1"/>
</dbReference>
<comment type="caution">
    <text evidence="1">The sequence shown here is derived from an EMBL/GenBank/DDBJ whole genome shotgun (WGS) entry which is preliminary data.</text>
</comment>
<accession>A0A0F9EJI9</accession>
<sequence>MKYYTADPHFGHNNIIKLCDRPFGSGHAMNEQMVLRWNNRVRGNDEVFIIGDFTLGNAEFAKEFLGRLNGQIFMVPSIGHDKKWVRGWRLHHDKDFLKSKFKMLSPIHRVKDAGHTLILCHYPLVTWENSFHGSIHLHGHEHGRQGIMGWAGDFAEAQEPAFRVDVGVDIWNFIPITLEQIMRKARSMGFARKEFKFAGGRT</sequence>
<proteinExistence type="predicted"/>
<dbReference type="InterPro" id="IPR029052">
    <property type="entry name" value="Metallo-depent_PP-like"/>
</dbReference>
<dbReference type="EMBL" id="LAZR01034521">
    <property type="protein sequence ID" value="KKL45075.1"/>
    <property type="molecule type" value="Genomic_DNA"/>
</dbReference>
<reference evidence="1" key="1">
    <citation type="journal article" date="2015" name="Nature">
        <title>Complex archaea that bridge the gap between prokaryotes and eukaryotes.</title>
        <authorList>
            <person name="Spang A."/>
            <person name="Saw J.H."/>
            <person name="Jorgensen S.L."/>
            <person name="Zaremba-Niedzwiedzka K."/>
            <person name="Martijn J."/>
            <person name="Lind A.E."/>
            <person name="van Eijk R."/>
            <person name="Schleper C."/>
            <person name="Guy L."/>
            <person name="Ettema T.J."/>
        </authorList>
    </citation>
    <scope>NUCLEOTIDE SEQUENCE</scope>
</reference>